<dbReference type="PANTHER" id="PTHR11733:SF167">
    <property type="entry name" value="FI17812P1-RELATED"/>
    <property type="match status" value="1"/>
</dbReference>
<comment type="caution">
    <text evidence="4">The sequence shown here is derived from an EMBL/GenBank/DDBJ whole genome shotgun (WGS) entry which is preliminary data.</text>
</comment>
<dbReference type="InterPro" id="IPR018497">
    <property type="entry name" value="Peptidase_M13_C"/>
</dbReference>
<name>T0ZLV1_9ZZZZ</name>
<organism evidence="4">
    <name type="scientific">mine drainage metagenome</name>
    <dbReference type="NCBI Taxonomy" id="410659"/>
    <lineage>
        <taxon>unclassified sequences</taxon>
        <taxon>metagenomes</taxon>
        <taxon>ecological metagenomes</taxon>
    </lineage>
</organism>
<dbReference type="PANTHER" id="PTHR11733">
    <property type="entry name" value="ZINC METALLOPROTEASE FAMILY M13 NEPRILYSIN-RELATED"/>
    <property type="match status" value="1"/>
</dbReference>
<feature type="domain" description="Peptidase M13 C-terminal" evidence="3">
    <location>
        <begin position="2"/>
        <end position="165"/>
    </location>
</feature>
<protein>
    <submittedName>
        <fullName evidence="4">Endothelin-converting enzyme 1</fullName>
    </submittedName>
</protein>
<evidence type="ECO:0000259" key="3">
    <source>
        <dbReference type="Pfam" id="PF01431"/>
    </source>
</evidence>
<proteinExistence type="inferred from homology"/>
<dbReference type="AlphaFoldDB" id="T0ZLV1"/>
<dbReference type="Pfam" id="PF01431">
    <property type="entry name" value="Peptidase_M13"/>
    <property type="match status" value="1"/>
</dbReference>
<dbReference type="GO" id="GO:0005886">
    <property type="term" value="C:plasma membrane"/>
    <property type="evidence" value="ECO:0007669"/>
    <property type="project" value="TreeGrafter"/>
</dbReference>
<dbReference type="InterPro" id="IPR000718">
    <property type="entry name" value="Peptidase_M13"/>
</dbReference>
<reference evidence="4" key="1">
    <citation type="submission" date="2013-08" db="EMBL/GenBank/DDBJ databases">
        <authorList>
            <person name="Mendez C."/>
            <person name="Richter M."/>
            <person name="Ferrer M."/>
            <person name="Sanchez J."/>
        </authorList>
    </citation>
    <scope>NUCLEOTIDE SEQUENCE</scope>
</reference>
<evidence type="ECO:0000313" key="4">
    <source>
        <dbReference type="EMBL" id="EQD45628.1"/>
    </source>
</evidence>
<dbReference type="InterPro" id="IPR024079">
    <property type="entry name" value="MetalloPept_cat_dom_sf"/>
</dbReference>
<dbReference type="SUPFAM" id="SSF55486">
    <property type="entry name" value="Metalloproteases ('zincins'), catalytic domain"/>
    <property type="match status" value="1"/>
</dbReference>
<dbReference type="GO" id="GO:0016485">
    <property type="term" value="P:protein processing"/>
    <property type="evidence" value="ECO:0007669"/>
    <property type="project" value="TreeGrafter"/>
</dbReference>
<dbReference type="EMBL" id="AUZY01008540">
    <property type="protein sequence ID" value="EQD45628.1"/>
    <property type="molecule type" value="Genomic_DNA"/>
</dbReference>
<comment type="similarity">
    <text evidence="1">Belongs to the peptidase M13 family.</text>
</comment>
<dbReference type="PRINTS" id="PR00786">
    <property type="entry name" value="NEPRILYSIN"/>
</dbReference>
<evidence type="ECO:0000256" key="2">
    <source>
        <dbReference type="SAM" id="MobiDB-lite"/>
    </source>
</evidence>
<dbReference type="PROSITE" id="PS51885">
    <property type="entry name" value="NEPRILYSIN"/>
    <property type="match status" value="1"/>
</dbReference>
<accession>T0ZLV1</accession>
<dbReference type="Gene3D" id="3.40.390.10">
    <property type="entry name" value="Collagenase (Catalytic Domain)"/>
    <property type="match status" value="1"/>
</dbReference>
<gene>
    <name evidence="4" type="ORF">B1B_12987</name>
</gene>
<evidence type="ECO:0000256" key="1">
    <source>
        <dbReference type="ARBA" id="ARBA00007357"/>
    </source>
</evidence>
<sequence length="175" mass="19865">MDDAVNYGGIGGVIAHEITHGFDDQGRQYDEDGNLKNWWRKSDLEKFNDAAEKVAKLYGSKESVPGFKVDGKLTMGENIADLGAVRIAFEALERHLERNPKLNKKIDGLTPEQRFFLSWANIWRGLIREEEAKRRVTIDPHAPNHLRGSLPPTNHPAFEETFGGKKRKTEKIGVW</sequence>
<feature type="region of interest" description="Disordered" evidence="2">
    <location>
        <begin position="141"/>
        <end position="163"/>
    </location>
</feature>
<reference evidence="4" key="2">
    <citation type="journal article" date="2014" name="ISME J.">
        <title>Microbial stratification in low pH oxic and suboxic macroscopic growths along an acid mine drainage.</title>
        <authorList>
            <person name="Mendez-Garcia C."/>
            <person name="Mesa V."/>
            <person name="Sprenger R.R."/>
            <person name="Richter M."/>
            <person name="Diez M.S."/>
            <person name="Solano J."/>
            <person name="Bargiela R."/>
            <person name="Golyshina O.V."/>
            <person name="Manteca A."/>
            <person name="Ramos J.L."/>
            <person name="Gallego J.R."/>
            <person name="Llorente I."/>
            <person name="Martins Dos Santos V.A."/>
            <person name="Jensen O.N."/>
            <person name="Pelaez A.I."/>
            <person name="Sanchez J."/>
            <person name="Ferrer M."/>
        </authorList>
    </citation>
    <scope>NUCLEOTIDE SEQUENCE</scope>
</reference>
<dbReference type="GO" id="GO:0004222">
    <property type="term" value="F:metalloendopeptidase activity"/>
    <property type="evidence" value="ECO:0007669"/>
    <property type="project" value="InterPro"/>
</dbReference>